<proteinExistence type="predicted"/>
<accession>A0ABN8AQV1</accession>
<evidence type="ECO:0000313" key="1">
    <source>
        <dbReference type="EMBL" id="CAG9933545.1"/>
    </source>
</evidence>
<reference evidence="1 2" key="1">
    <citation type="submission" date="2021-10" db="EMBL/GenBank/DDBJ databases">
        <authorList>
            <person name="Koch H."/>
        </authorList>
    </citation>
    <scope>NUCLEOTIDE SEQUENCE [LARGE SCALE GENOMIC DNA]</scope>
    <source>
        <strain evidence="1">6680</strain>
    </source>
</reference>
<name>A0ABN8AQV1_9PROT</name>
<dbReference type="EMBL" id="OU912926">
    <property type="protein sequence ID" value="CAG9933545.1"/>
    <property type="molecule type" value="Genomic_DNA"/>
</dbReference>
<protein>
    <submittedName>
        <fullName evidence="1">Uncharacterized protein</fullName>
    </submittedName>
</protein>
<sequence>MRISISETIYQNSYPIAMNYRHDDIFAISLHNSRIPASIIAIKLLVSYIPGQLNKKYLYQFSVRTTILCSH</sequence>
<keyword evidence="2" id="KW-1185">Reference proteome</keyword>
<gene>
    <name evidence="1" type="ORF">NTG6680_2296</name>
</gene>
<evidence type="ECO:0000313" key="2">
    <source>
        <dbReference type="Proteomes" id="UP000839052"/>
    </source>
</evidence>
<dbReference type="Proteomes" id="UP000839052">
    <property type="component" value="Chromosome"/>
</dbReference>
<organism evidence="1 2">
    <name type="scientific">Candidatus Nitrotoga arctica</name>
    <dbReference type="NCBI Taxonomy" id="453162"/>
    <lineage>
        <taxon>Bacteria</taxon>
        <taxon>Pseudomonadati</taxon>
        <taxon>Pseudomonadota</taxon>
        <taxon>Betaproteobacteria</taxon>
        <taxon>Nitrosomonadales</taxon>
        <taxon>Gallionellaceae</taxon>
        <taxon>Candidatus Nitrotoga</taxon>
    </lineage>
</organism>